<feature type="coiled-coil region" evidence="1">
    <location>
        <begin position="487"/>
        <end position="598"/>
    </location>
</feature>
<organism evidence="5 6">
    <name type="scientific">Piloderma croceum (strain F 1598)</name>
    <dbReference type="NCBI Taxonomy" id="765440"/>
    <lineage>
        <taxon>Eukaryota</taxon>
        <taxon>Fungi</taxon>
        <taxon>Dikarya</taxon>
        <taxon>Basidiomycota</taxon>
        <taxon>Agaricomycotina</taxon>
        <taxon>Agaricomycetes</taxon>
        <taxon>Agaricomycetidae</taxon>
        <taxon>Atheliales</taxon>
        <taxon>Atheliaceae</taxon>
        <taxon>Piloderma</taxon>
    </lineage>
</organism>
<gene>
    <name evidence="5" type="ORF">PILCRDRAFT_3156</name>
</gene>
<dbReference type="SMART" id="SM00027">
    <property type="entry name" value="EH"/>
    <property type="match status" value="3"/>
</dbReference>
<dbReference type="InterPro" id="IPR002048">
    <property type="entry name" value="EF_hand_dom"/>
</dbReference>
<evidence type="ECO:0000313" key="5">
    <source>
        <dbReference type="EMBL" id="KIM88100.1"/>
    </source>
</evidence>
<dbReference type="Pfam" id="PF12763">
    <property type="entry name" value="EH"/>
    <property type="match status" value="3"/>
</dbReference>
<dbReference type="GO" id="GO:0006897">
    <property type="term" value="P:endocytosis"/>
    <property type="evidence" value="ECO:0007669"/>
    <property type="project" value="TreeGrafter"/>
</dbReference>
<dbReference type="PROSITE" id="PS50031">
    <property type="entry name" value="EH"/>
    <property type="match status" value="3"/>
</dbReference>
<dbReference type="STRING" id="765440.A0A0C3FUQ5"/>
<dbReference type="GO" id="GO:0005509">
    <property type="term" value="F:calcium ion binding"/>
    <property type="evidence" value="ECO:0007669"/>
    <property type="project" value="InterPro"/>
</dbReference>
<dbReference type="SUPFAM" id="SSF47473">
    <property type="entry name" value="EF-hand"/>
    <property type="match status" value="3"/>
</dbReference>
<reference evidence="5 6" key="1">
    <citation type="submission" date="2014-04" db="EMBL/GenBank/DDBJ databases">
        <authorList>
            <consortium name="DOE Joint Genome Institute"/>
            <person name="Kuo A."/>
            <person name="Tarkka M."/>
            <person name="Buscot F."/>
            <person name="Kohler A."/>
            <person name="Nagy L.G."/>
            <person name="Floudas D."/>
            <person name="Copeland A."/>
            <person name="Barry K.W."/>
            <person name="Cichocki N."/>
            <person name="Veneault-Fourrey C."/>
            <person name="LaButti K."/>
            <person name="Lindquist E.A."/>
            <person name="Lipzen A."/>
            <person name="Lundell T."/>
            <person name="Morin E."/>
            <person name="Murat C."/>
            <person name="Sun H."/>
            <person name="Tunlid A."/>
            <person name="Henrissat B."/>
            <person name="Grigoriev I.V."/>
            <person name="Hibbett D.S."/>
            <person name="Martin F."/>
            <person name="Nordberg H.P."/>
            <person name="Cantor M.N."/>
            <person name="Hua S.X."/>
        </authorList>
    </citation>
    <scope>NUCLEOTIDE SEQUENCE [LARGE SCALE GENOMIC DNA]</scope>
    <source>
        <strain evidence="5 6">F 1598</strain>
    </source>
</reference>
<dbReference type="HOGENOM" id="CLU_408600_0_0_1"/>
<dbReference type="CDD" id="cd00052">
    <property type="entry name" value="EH"/>
    <property type="match status" value="3"/>
</dbReference>
<dbReference type="AlphaFoldDB" id="A0A0C3FUQ5"/>
<dbReference type="InParanoid" id="A0A0C3FUQ5"/>
<evidence type="ECO:0000256" key="2">
    <source>
        <dbReference type="SAM" id="MobiDB-lite"/>
    </source>
</evidence>
<dbReference type="GO" id="GO:0005886">
    <property type="term" value="C:plasma membrane"/>
    <property type="evidence" value="ECO:0007669"/>
    <property type="project" value="TreeGrafter"/>
</dbReference>
<dbReference type="PROSITE" id="PS50222">
    <property type="entry name" value="EF_HAND_2"/>
    <property type="match status" value="1"/>
</dbReference>
<feature type="non-terminal residue" evidence="5">
    <location>
        <position position="673"/>
    </location>
</feature>
<sequence length="673" mass="73311">MTSFTPSSAELALVTQILAKADPQKLGLLTGDAALKVFEGTKLPPTVLGEIWDIVDGGNNGWLSRKGVAIAVRLMGWAQKGEKVTEALIDRPGPLPTIESIQTPSSQQNAEILLPPTAPPVLPVPTMEDKAKYMSLFQRYKPRDGLLSGQQARDVFMKFMPAGEKLDQIWNLADSQNRGSLDSTDFTIGMHLIIASVSGQFSCIPASLPPGLYKQVSDSITVPCGMDDNSPFSSGSSPTRTAPQNTGPSNGLKGLPILSSTKPTAPLQAPNAFSNAANPFSTGQPAWDITATEKASADMLFDTLDSLNEDHIEGDVAAPVMLQSGLPVDTLARVWDLADMNHDGKLTRDCFAVAMHLIQGKLVGKDIPESLPQSLVPPSMRVNTTTLLSSPPPQEPMNLSWNGPAASFNSAELAQKQFLPHTIPACESRTTLHNPVTSSMCSSSSGFIENEPAAPSVPLYNQSEKVRNDQVRFNPVDISLSTATAVCEVLKQALATQTAQLTSLQDQLSSANAANETGAQLLSMLRNRMEAHMSETHKARDELRMAENDLSIMRFEREETETSLQALRAEVADVKFQNSRLTSDNKHLETEMAQMAEEYIRITDALEGSSSTTFQRFHESPASPPYIEDDNLPNRNHSDFDLAALMQLEFDEETRLCEQQEELLKDIQCFKLF</sequence>
<feature type="domain" description="EH" evidence="3">
    <location>
        <begin position="129"/>
        <end position="219"/>
    </location>
</feature>
<feature type="region of interest" description="Disordered" evidence="2">
    <location>
        <begin position="224"/>
        <end position="261"/>
    </location>
</feature>
<protein>
    <submittedName>
        <fullName evidence="5">Uncharacterized protein</fullName>
    </submittedName>
</protein>
<proteinExistence type="predicted"/>
<keyword evidence="1" id="KW-0175">Coiled coil</keyword>
<feature type="domain" description="EF-hand" evidence="4">
    <location>
        <begin position="326"/>
        <end position="361"/>
    </location>
</feature>
<dbReference type="InterPro" id="IPR011992">
    <property type="entry name" value="EF-hand-dom_pair"/>
</dbReference>
<feature type="domain" description="EH" evidence="3">
    <location>
        <begin position="10"/>
        <end position="97"/>
    </location>
</feature>
<dbReference type="PANTHER" id="PTHR11216">
    <property type="entry name" value="EH DOMAIN"/>
    <property type="match status" value="1"/>
</dbReference>
<dbReference type="EMBL" id="KN832977">
    <property type="protein sequence ID" value="KIM88100.1"/>
    <property type="molecule type" value="Genomic_DNA"/>
</dbReference>
<feature type="domain" description="EH" evidence="3">
    <location>
        <begin position="293"/>
        <end position="382"/>
    </location>
</feature>
<evidence type="ECO:0000313" key="6">
    <source>
        <dbReference type="Proteomes" id="UP000054166"/>
    </source>
</evidence>
<accession>A0A0C3FUQ5</accession>
<evidence type="ECO:0000259" key="4">
    <source>
        <dbReference type="PROSITE" id="PS50222"/>
    </source>
</evidence>
<keyword evidence="6" id="KW-1185">Reference proteome</keyword>
<dbReference type="Gene3D" id="1.10.238.10">
    <property type="entry name" value="EF-hand"/>
    <property type="match status" value="3"/>
</dbReference>
<dbReference type="FunCoup" id="A0A0C3FUQ5">
    <property type="interactions" value="4"/>
</dbReference>
<name>A0A0C3FUQ5_PILCF</name>
<dbReference type="OrthoDB" id="524326at2759"/>
<dbReference type="InterPro" id="IPR000261">
    <property type="entry name" value="EH_dom"/>
</dbReference>
<dbReference type="GO" id="GO:0016197">
    <property type="term" value="P:endosomal transport"/>
    <property type="evidence" value="ECO:0007669"/>
    <property type="project" value="TreeGrafter"/>
</dbReference>
<feature type="compositionally biased region" description="Polar residues" evidence="2">
    <location>
        <begin position="230"/>
        <end position="249"/>
    </location>
</feature>
<evidence type="ECO:0000259" key="3">
    <source>
        <dbReference type="PROSITE" id="PS50031"/>
    </source>
</evidence>
<dbReference type="PANTHER" id="PTHR11216:SF170">
    <property type="entry name" value="DYNAMIN ASSOCIATED PROTEIN 160, ISOFORM D"/>
    <property type="match status" value="1"/>
</dbReference>
<evidence type="ECO:0000256" key="1">
    <source>
        <dbReference type="SAM" id="Coils"/>
    </source>
</evidence>
<dbReference type="GO" id="GO:0005737">
    <property type="term" value="C:cytoplasm"/>
    <property type="evidence" value="ECO:0007669"/>
    <property type="project" value="TreeGrafter"/>
</dbReference>
<reference evidence="6" key="2">
    <citation type="submission" date="2015-01" db="EMBL/GenBank/DDBJ databases">
        <title>Evolutionary Origins and Diversification of the Mycorrhizal Mutualists.</title>
        <authorList>
            <consortium name="DOE Joint Genome Institute"/>
            <consortium name="Mycorrhizal Genomics Consortium"/>
            <person name="Kohler A."/>
            <person name="Kuo A."/>
            <person name="Nagy L.G."/>
            <person name="Floudas D."/>
            <person name="Copeland A."/>
            <person name="Barry K.W."/>
            <person name="Cichocki N."/>
            <person name="Veneault-Fourrey C."/>
            <person name="LaButti K."/>
            <person name="Lindquist E.A."/>
            <person name="Lipzen A."/>
            <person name="Lundell T."/>
            <person name="Morin E."/>
            <person name="Murat C."/>
            <person name="Riley R."/>
            <person name="Ohm R."/>
            <person name="Sun H."/>
            <person name="Tunlid A."/>
            <person name="Henrissat B."/>
            <person name="Grigoriev I.V."/>
            <person name="Hibbett D.S."/>
            <person name="Martin F."/>
        </authorList>
    </citation>
    <scope>NUCLEOTIDE SEQUENCE [LARGE SCALE GENOMIC DNA]</scope>
    <source>
        <strain evidence="6">F 1598</strain>
    </source>
</reference>
<dbReference type="Proteomes" id="UP000054166">
    <property type="component" value="Unassembled WGS sequence"/>
</dbReference>